<feature type="domain" description="PBS-linker" evidence="14">
    <location>
        <begin position="525"/>
        <end position="700"/>
    </location>
</feature>
<reference evidence="16" key="1">
    <citation type="submission" date="2023-07" db="EMBL/GenBank/DDBJ databases">
        <authorList>
            <person name="Luz R."/>
            <person name="Cordeiro R."/>
            <person name="Fonseca A."/>
            <person name="Goncalves V."/>
        </authorList>
    </citation>
    <scope>NUCLEOTIDE SEQUENCE [LARGE SCALE GENOMIC DNA]</scope>
    <source>
        <strain evidence="16">BACA0444</strain>
    </source>
</reference>
<evidence type="ECO:0000256" key="9">
    <source>
        <dbReference type="ARBA" id="ARBA00023078"/>
    </source>
</evidence>
<dbReference type="GO" id="GO:0016829">
    <property type="term" value="F:lyase activity"/>
    <property type="evidence" value="ECO:0007669"/>
    <property type="project" value="UniProtKB-KW"/>
</dbReference>
<dbReference type="InterPro" id="IPR001297">
    <property type="entry name" value="PBS_linker_dom"/>
</dbReference>
<dbReference type="InterPro" id="IPR038255">
    <property type="entry name" value="PBS_linker_sf"/>
</dbReference>
<evidence type="ECO:0000256" key="12">
    <source>
        <dbReference type="ARBA" id="ARBA00023307"/>
    </source>
</evidence>
<dbReference type="PANTHER" id="PTHR34011:SF6">
    <property type="entry name" value="PHYCOBILIPROTEIN APCE"/>
    <property type="match status" value="1"/>
</dbReference>
<dbReference type="Pfam" id="PF00502">
    <property type="entry name" value="Phycobilisome"/>
    <property type="match status" value="2"/>
</dbReference>
<accession>A0AAE4JVF7</accession>
<keyword evidence="6" id="KW-0677">Repeat</keyword>
<dbReference type="RefSeq" id="WP_322877238.1">
    <property type="nucleotide sequence ID" value="NZ_JAVMIP010000002.1"/>
</dbReference>
<evidence type="ECO:0000256" key="6">
    <source>
        <dbReference type="ARBA" id="ARBA00022737"/>
    </source>
</evidence>
<dbReference type="CDD" id="cd12128">
    <property type="entry name" value="PBP_PBS-LCM"/>
    <property type="match status" value="1"/>
</dbReference>
<evidence type="ECO:0000256" key="11">
    <source>
        <dbReference type="ARBA" id="ARBA00023239"/>
    </source>
</evidence>
<dbReference type="GO" id="GO:0031676">
    <property type="term" value="C:plasma membrane-derived thylakoid membrane"/>
    <property type="evidence" value="ECO:0007669"/>
    <property type="project" value="UniProtKB-SubCell"/>
</dbReference>
<evidence type="ECO:0000256" key="3">
    <source>
        <dbReference type="ARBA" id="ARBA00018674"/>
    </source>
</evidence>
<keyword evidence="5" id="KW-0042">Antenna complex</keyword>
<dbReference type="PROSITE" id="PS51445">
    <property type="entry name" value="PBS_LINKER"/>
    <property type="match status" value="4"/>
</dbReference>
<feature type="domain" description="PBS-linker" evidence="14">
    <location>
        <begin position="256"/>
        <end position="436"/>
    </location>
</feature>
<dbReference type="AlphaFoldDB" id="A0AAE4JVF7"/>
<evidence type="ECO:0000256" key="8">
    <source>
        <dbReference type="ARBA" id="ARBA00022991"/>
    </source>
</evidence>
<comment type="subcellular location">
    <subcellularLocation>
        <location evidence="1">Cellular thylakoid membrane</location>
        <topology evidence="1">Peripheral membrane protein</topology>
        <orientation evidence="1">Cytoplasmic side</orientation>
    </subcellularLocation>
</comment>
<feature type="domain" description="PBS-linker" evidence="14">
    <location>
        <begin position="947"/>
        <end position="1128"/>
    </location>
</feature>
<dbReference type="EMBL" id="JAVMIP010000002">
    <property type="protein sequence ID" value="MDS3859946.1"/>
    <property type="molecule type" value="Genomic_DNA"/>
</dbReference>
<gene>
    <name evidence="15" type="ORF">RIF25_03900</name>
</gene>
<protein>
    <recommendedName>
        <fullName evidence="3">Phycobiliprotein ApcE</fullName>
    </recommendedName>
</protein>
<keyword evidence="11" id="KW-0456">Lyase</keyword>
<comment type="caution">
    <text evidence="15">The sequence shown here is derived from an EMBL/GenBank/DDBJ whole genome shotgun (WGS) entry which is preliminary data.</text>
</comment>
<dbReference type="InterPro" id="IPR009050">
    <property type="entry name" value="Globin-like_sf"/>
</dbReference>
<keyword evidence="4" id="KW-0602">Photosynthesis</keyword>
<evidence type="ECO:0000256" key="10">
    <source>
        <dbReference type="ARBA" id="ARBA00023136"/>
    </source>
</evidence>
<dbReference type="GO" id="GO:0015979">
    <property type="term" value="P:photosynthesis"/>
    <property type="evidence" value="ECO:0007669"/>
    <property type="project" value="UniProtKB-KW"/>
</dbReference>
<dbReference type="Proteomes" id="UP001268256">
    <property type="component" value="Unassembled WGS sequence"/>
</dbReference>
<comment type="similarity">
    <text evidence="13">Belongs to the phycobilisome linker protein family.</text>
</comment>
<dbReference type="SUPFAM" id="SSF46458">
    <property type="entry name" value="Globin-like"/>
    <property type="match status" value="1"/>
</dbReference>
<evidence type="ECO:0000256" key="7">
    <source>
        <dbReference type="ARBA" id="ARBA00022738"/>
    </source>
</evidence>
<evidence type="ECO:0000256" key="13">
    <source>
        <dbReference type="PROSITE-ProRule" id="PRU00775"/>
    </source>
</evidence>
<keyword evidence="12" id="KW-0089">Bile pigment</keyword>
<dbReference type="InterPro" id="IPR038719">
    <property type="entry name" value="Phycobilisome_asu/bsu_sf"/>
</dbReference>
<evidence type="ECO:0000256" key="5">
    <source>
        <dbReference type="ARBA" id="ARBA00022549"/>
    </source>
</evidence>
<evidence type="ECO:0000256" key="1">
    <source>
        <dbReference type="ARBA" id="ARBA00004445"/>
    </source>
</evidence>
<keyword evidence="16" id="KW-1185">Reference proteome</keyword>
<evidence type="ECO:0000256" key="4">
    <source>
        <dbReference type="ARBA" id="ARBA00022531"/>
    </source>
</evidence>
<organism evidence="15 16">
    <name type="scientific">Pseudocalidococcus azoricus BACA0444</name>
    <dbReference type="NCBI Taxonomy" id="2918990"/>
    <lineage>
        <taxon>Bacteria</taxon>
        <taxon>Bacillati</taxon>
        <taxon>Cyanobacteriota</taxon>
        <taxon>Cyanophyceae</taxon>
        <taxon>Acaryochloridales</taxon>
        <taxon>Thermosynechococcaceae</taxon>
        <taxon>Pseudocalidococcus</taxon>
        <taxon>Pseudocalidococcus azoricus</taxon>
    </lineage>
</organism>
<feature type="domain" description="PBS-linker" evidence="14">
    <location>
        <begin position="717"/>
        <end position="898"/>
    </location>
</feature>
<keyword evidence="7 13" id="KW-0605">Phycobilisome</keyword>
<keyword evidence="10" id="KW-0472">Membrane</keyword>
<dbReference type="InterPro" id="IPR012128">
    <property type="entry name" value="Phycobilisome_asu/bsu"/>
</dbReference>
<dbReference type="Pfam" id="PF00427">
    <property type="entry name" value="PBS_linker_poly"/>
    <property type="match status" value="4"/>
</dbReference>
<evidence type="ECO:0000259" key="14">
    <source>
        <dbReference type="PROSITE" id="PS51445"/>
    </source>
</evidence>
<keyword evidence="8" id="KW-0157">Chromophore</keyword>
<dbReference type="GO" id="GO:0030089">
    <property type="term" value="C:phycobilisome"/>
    <property type="evidence" value="ECO:0007669"/>
    <property type="project" value="UniProtKB-UniRule"/>
</dbReference>
<dbReference type="Gene3D" id="1.10.3130.20">
    <property type="entry name" value="Phycobilisome linker domain"/>
    <property type="match status" value="4"/>
</dbReference>
<keyword evidence="9" id="KW-0793">Thylakoid</keyword>
<comment type="similarity">
    <text evidence="2">Belongs to the phycobiliprotein family.</text>
</comment>
<sequence>MVVKASGGSLVARPQLYQTVPVSTIIQAEQQDRFLSRGELDELAVYLGSGSKRIDIATTLTRNSEIIVSRAANRIFVGGSPMAFLSRPAADDTPKFTAGAVGKAIDMQEAMTLGTATYVDTRGGFLEGLRSVFSATGSGAAPAGFKPINIARYGPERMQKSLRDLDWFLRYTTYAIVAGDPNIIAVNTRGLREIIEAACSTDATIVALQEMQRAALSYFRGDKEAESIVGQYFEVLINEFVAPSPSDKVRQRPTTDAQGLQLPQIYFNAAERRPKYAMKPGLSSTEKADVVKAAYRQIFERDITRAYSLGISDLESKVKNGSISMKEFVRRLAKSPLYRKNFYEPFINSRVIELAFRHILGRGPSSREEVQKYFSIISNGGLPALVDALVDSKEYSDYFGEETVPYLRGLGQEAQECRNWGAQQNLFKYSAPFRKVPQFITTFAAQDQPLPDQHVYGSGNDPLEIQFGAIFPKETRNPAANPQPFSKDTRRILINQGAGINNQLSNPTARGVAPGSLGPKVFKLDQLPSIDARIGKRTINTGGASVKFAESSTQAVIRATYLQVFGRDVYSGQRQKVAEIKLENGEITVREFVRLLAKSNLFRSLYWTPLYVTKAIEYIHRRLLGRPTYGRQEINKYFDIASKKGFYAVVDAILDTDEYSQAFGEDTVPYERYLTPSGVALRSLRLGSIGETGIQAEKDVTPRFVELGEVTELRTAPAISFRANQGVSKQRQQTKVFKLTTLADKTNLDIVINAAYRQIFERDIAPYVIGNEFTVLESKLGNGEITLKEFIEGLGISSLYLKEFYTPYPNTKVIELGTKHFLGRAPLNQAEIRQYNQILASQGLKAFIAALVGSAEYAEAFGEDTVPYRRFPTLPAANFPNTEKLYNQLTKQNDAIVVPSFAPVKPSLDSSSLPLATQALAQIKALDRKGDPSLPRFIQLGRSFSNGDGQSVEVGVGTSRRRPARIYRSTIGASRSETDLVINAIYVQVMDVFSGQVPAQFRRSELESKLRNGEISVREFVRTLASSEIYRNRFYTPYPNTKVIEFLFRHLLGRAPATQAEIRQYNKILADQGLKAAVDVMVESPEYARFFGEDVVPYKRFPTLPAGNYLGSVQADTDLVKQSWSDLSPSLLGGQFSR</sequence>
<dbReference type="PANTHER" id="PTHR34011">
    <property type="entry name" value="PHYCOBILISOME 32.1 KDA LINKER POLYPEPTIDE, PHYCOCYANIN-ASSOCIATED, ROD 2-RELATED"/>
    <property type="match status" value="1"/>
</dbReference>
<proteinExistence type="inferred from homology"/>
<evidence type="ECO:0000313" key="16">
    <source>
        <dbReference type="Proteomes" id="UP001268256"/>
    </source>
</evidence>
<dbReference type="Gene3D" id="1.10.490.20">
    <property type="entry name" value="Phycocyanins"/>
    <property type="match status" value="1"/>
</dbReference>
<evidence type="ECO:0000313" key="15">
    <source>
        <dbReference type="EMBL" id="MDS3859946.1"/>
    </source>
</evidence>
<name>A0AAE4JVF7_9CYAN</name>
<evidence type="ECO:0000256" key="2">
    <source>
        <dbReference type="ARBA" id="ARBA00008182"/>
    </source>
</evidence>